<evidence type="ECO:0000256" key="2">
    <source>
        <dbReference type="HAMAP-Rule" id="MF_01212"/>
    </source>
</evidence>
<dbReference type="PANTHER" id="PTHR11373:SF43">
    <property type="entry name" value="DEOXYGUANOSINETRIPHOSPHATE TRIPHOSPHOHYDROLASE-LIKE PROTEIN"/>
    <property type="match status" value="1"/>
</dbReference>
<dbReference type="InterPro" id="IPR023023">
    <property type="entry name" value="dNTPase_2"/>
</dbReference>
<dbReference type="GO" id="GO:0006203">
    <property type="term" value="P:dGTP catabolic process"/>
    <property type="evidence" value="ECO:0007669"/>
    <property type="project" value="TreeGrafter"/>
</dbReference>
<keyword evidence="1 2" id="KW-0378">Hydrolase</keyword>
<evidence type="ECO:0000313" key="5">
    <source>
        <dbReference type="Proteomes" id="UP000316426"/>
    </source>
</evidence>
<gene>
    <name evidence="4" type="primary">dgt</name>
    <name evidence="4" type="ORF">Spa11_04440</name>
</gene>
<dbReference type="Pfam" id="PF01966">
    <property type="entry name" value="HD"/>
    <property type="match status" value="1"/>
</dbReference>
<dbReference type="PROSITE" id="PS51831">
    <property type="entry name" value="HD"/>
    <property type="match status" value="1"/>
</dbReference>
<dbReference type="InterPro" id="IPR006674">
    <property type="entry name" value="HD_domain"/>
</dbReference>
<sequence length="378" mass="42132">MNYVERERLLLAPYAMHAADSAGRAVAEKDHPYRSPYQRDRDRITHSSAFRRLSHKTQVFTRELGEGRGDYHRSRLTHTLEVTSVARTIARALRINEDLVETLALAHDVGHPPFGHAGEAVLDELLRGVGGFNHNAQAVRLFTLLERRYPDRPGLNLTAEVLDGQRRRATKPARSIEQLEPQPIDAETPLLEVQVVDAADSIAYDSHDADDALELGLLTLGELDTITLWRESADKMRQRYTALSDADLRRATVHELIDRQVNDLFTMVTQAIEGRGIDSVETLRAAGVIARHSDAMAEQKLELESFLFRAVYRHPSVLGHRAEATAALEYCFAHSMKAPETLPAPFAAIAAEDSLPRAAGDYVATLTDRAVLEAWRPA</sequence>
<dbReference type="KEGG" id="bmei:Spa11_04440"/>
<dbReference type="SMART" id="SM00471">
    <property type="entry name" value="HDc"/>
    <property type="match status" value="1"/>
</dbReference>
<evidence type="ECO:0000313" key="4">
    <source>
        <dbReference type="EMBL" id="QDV72270.1"/>
    </source>
</evidence>
<evidence type="ECO:0000259" key="3">
    <source>
        <dbReference type="PROSITE" id="PS51831"/>
    </source>
</evidence>
<dbReference type="SUPFAM" id="SSF109604">
    <property type="entry name" value="HD-domain/PDEase-like"/>
    <property type="match status" value="1"/>
</dbReference>
<feature type="domain" description="HD" evidence="3">
    <location>
        <begin position="75"/>
        <end position="205"/>
    </location>
</feature>
<dbReference type="InterPro" id="IPR026875">
    <property type="entry name" value="PHydrolase_assoc_dom"/>
</dbReference>
<keyword evidence="5" id="KW-1185">Reference proteome</keyword>
<dbReference type="Gene3D" id="1.10.3210.10">
    <property type="entry name" value="Hypothetical protein af1432"/>
    <property type="match status" value="1"/>
</dbReference>
<dbReference type="Proteomes" id="UP000316426">
    <property type="component" value="Chromosome"/>
</dbReference>
<proteinExistence type="inferred from homology"/>
<comment type="similarity">
    <text evidence="2">Belongs to the dGTPase family. Type 2 subfamily.</text>
</comment>
<dbReference type="InterPro" id="IPR050135">
    <property type="entry name" value="dGTPase-like"/>
</dbReference>
<dbReference type="InterPro" id="IPR003607">
    <property type="entry name" value="HD/PDEase_dom"/>
</dbReference>
<dbReference type="InterPro" id="IPR006261">
    <property type="entry name" value="dGTPase"/>
</dbReference>
<protein>
    <recommendedName>
        <fullName evidence="2">Deoxyguanosinetriphosphate triphosphohydrolase-like protein</fullName>
    </recommendedName>
</protein>
<dbReference type="Pfam" id="PF13286">
    <property type="entry name" value="HD_assoc"/>
    <property type="match status" value="1"/>
</dbReference>
<dbReference type="GO" id="GO:0008832">
    <property type="term" value="F:dGTPase activity"/>
    <property type="evidence" value="ECO:0007669"/>
    <property type="project" value="TreeGrafter"/>
</dbReference>
<organism evidence="4 5">
    <name type="scientific">Botrimarina mediterranea</name>
    <dbReference type="NCBI Taxonomy" id="2528022"/>
    <lineage>
        <taxon>Bacteria</taxon>
        <taxon>Pseudomonadati</taxon>
        <taxon>Planctomycetota</taxon>
        <taxon>Planctomycetia</taxon>
        <taxon>Pirellulales</taxon>
        <taxon>Lacipirellulaceae</taxon>
        <taxon>Botrimarina</taxon>
    </lineage>
</organism>
<reference evidence="4 5" key="1">
    <citation type="submission" date="2019-02" db="EMBL/GenBank/DDBJ databases">
        <title>Deep-cultivation of Planctomycetes and their phenomic and genomic characterization uncovers novel biology.</title>
        <authorList>
            <person name="Wiegand S."/>
            <person name="Jogler M."/>
            <person name="Boedeker C."/>
            <person name="Pinto D."/>
            <person name="Vollmers J."/>
            <person name="Rivas-Marin E."/>
            <person name="Kohn T."/>
            <person name="Peeters S.H."/>
            <person name="Heuer A."/>
            <person name="Rast P."/>
            <person name="Oberbeckmann S."/>
            <person name="Bunk B."/>
            <person name="Jeske O."/>
            <person name="Meyerdierks A."/>
            <person name="Storesund J.E."/>
            <person name="Kallscheuer N."/>
            <person name="Luecker S."/>
            <person name="Lage O.M."/>
            <person name="Pohl T."/>
            <person name="Merkel B.J."/>
            <person name="Hornburger P."/>
            <person name="Mueller R.-W."/>
            <person name="Bruemmer F."/>
            <person name="Labrenz M."/>
            <person name="Spormann A.M."/>
            <person name="Op den Camp H."/>
            <person name="Overmann J."/>
            <person name="Amann R."/>
            <person name="Jetten M.S.M."/>
            <person name="Mascher T."/>
            <person name="Medema M.H."/>
            <person name="Devos D.P."/>
            <person name="Kaster A.-K."/>
            <person name="Ovreas L."/>
            <person name="Rohde M."/>
            <person name="Galperin M.Y."/>
            <person name="Jogler C."/>
        </authorList>
    </citation>
    <scope>NUCLEOTIDE SEQUENCE [LARGE SCALE GENOMIC DNA]</scope>
    <source>
        <strain evidence="4 5">Spa11</strain>
    </source>
</reference>
<dbReference type="RefSeq" id="WP_197529671.1">
    <property type="nucleotide sequence ID" value="NZ_CP036349.1"/>
</dbReference>
<dbReference type="AlphaFoldDB" id="A0A518K3C9"/>
<dbReference type="NCBIfam" id="TIGR01353">
    <property type="entry name" value="dGTP_triPase"/>
    <property type="match status" value="1"/>
</dbReference>
<evidence type="ECO:0000256" key="1">
    <source>
        <dbReference type="ARBA" id="ARBA00022801"/>
    </source>
</evidence>
<dbReference type="EMBL" id="CP036349">
    <property type="protein sequence ID" value="QDV72270.1"/>
    <property type="molecule type" value="Genomic_DNA"/>
</dbReference>
<accession>A0A518K3C9</accession>
<dbReference type="CDD" id="cd00077">
    <property type="entry name" value="HDc"/>
    <property type="match status" value="1"/>
</dbReference>
<dbReference type="HAMAP" id="MF_01212">
    <property type="entry name" value="dGTPase_type2"/>
    <property type="match status" value="1"/>
</dbReference>
<name>A0A518K3C9_9BACT</name>
<dbReference type="PANTHER" id="PTHR11373">
    <property type="entry name" value="DEOXYNUCLEOSIDE TRIPHOSPHATE TRIPHOSPHOHYDROLASE"/>
    <property type="match status" value="1"/>
</dbReference>